<evidence type="ECO:0000259" key="2">
    <source>
        <dbReference type="Pfam" id="PF01370"/>
    </source>
</evidence>
<name>A0A937F5T3_9BACT</name>
<comment type="similarity">
    <text evidence="1">Belongs to the NAD(P)-dependent epimerase/dehydratase family.</text>
</comment>
<protein>
    <submittedName>
        <fullName evidence="3">NAD-dependent epimerase/dehydratase family protein</fullName>
    </submittedName>
</protein>
<dbReference type="Gene3D" id="3.40.50.720">
    <property type="entry name" value="NAD(P)-binding Rossmann-like Domain"/>
    <property type="match status" value="1"/>
</dbReference>
<dbReference type="PANTHER" id="PTHR43000">
    <property type="entry name" value="DTDP-D-GLUCOSE 4,6-DEHYDRATASE-RELATED"/>
    <property type="match status" value="1"/>
</dbReference>
<keyword evidence="4" id="KW-1185">Reference proteome</keyword>
<dbReference type="Pfam" id="PF01370">
    <property type="entry name" value="Epimerase"/>
    <property type="match status" value="1"/>
</dbReference>
<evidence type="ECO:0000256" key="1">
    <source>
        <dbReference type="ARBA" id="ARBA00007637"/>
    </source>
</evidence>
<dbReference type="EMBL" id="JAESIY010000001">
    <property type="protein sequence ID" value="MBL3654840.1"/>
    <property type="molecule type" value="Genomic_DNA"/>
</dbReference>
<sequence length="320" mass="35573">MEILITGGSGFIGSHFHKNISQEKIINLDLHEPSFEYESKFFKGDIRNITDVDNAMSGGVDTVISLAAMHHDFGISEDEYFETNEKGTQVLCEAAGKKGIKTIVFYSSVAVYGANEEMSHEEMAPNPNMPYGASKLAGEKVLYKWAEEDPSRKVLIIRPALVFGINNTANMYKLINQINLGIYFHVGKANNIKSIGYVENLVKATLWLLEDLPKGVSIFNYADEPHLTSKKIATTISEALGKKIRITVPKTLGIMMGLPFDLIIKATGKNLPISSARVKKLATETAHSASKLFEKGFKPEFSTQEGLRKMVKWYLETKMN</sequence>
<comment type="caution">
    <text evidence="3">The sequence shown here is derived from an EMBL/GenBank/DDBJ whole genome shotgun (WGS) entry which is preliminary data.</text>
</comment>
<dbReference type="SUPFAM" id="SSF51735">
    <property type="entry name" value="NAD(P)-binding Rossmann-fold domains"/>
    <property type="match status" value="1"/>
</dbReference>
<reference evidence="3" key="1">
    <citation type="submission" date="2021-01" db="EMBL/GenBank/DDBJ databases">
        <title>Fulvivirga kasyanovii gen. nov., sp nov., a novel member of the phylum Bacteroidetes isolated from seawater in a mussel farm.</title>
        <authorList>
            <person name="Zhao L.-H."/>
            <person name="Wang Z.-J."/>
        </authorList>
    </citation>
    <scope>NUCLEOTIDE SEQUENCE</scope>
    <source>
        <strain evidence="3">2943</strain>
    </source>
</reference>
<proteinExistence type="inferred from homology"/>
<evidence type="ECO:0000313" key="3">
    <source>
        <dbReference type="EMBL" id="MBL3654840.1"/>
    </source>
</evidence>
<dbReference type="AlphaFoldDB" id="A0A937F5T3"/>
<dbReference type="Proteomes" id="UP000659388">
    <property type="component" value="Unassembled WGS sequence"/>
</dbReference>
<accession>A0A937F5T3</accession>
<dbReference type="InterPro" id="IPR036291">
    <property type="entry name" value="NAD(P)-bd_dom_sf"/>
</dbReference>
<organism evidence="3 4">
    <name type="scientific">Fulvivirga sediminis</name>
    <dbReference type="NCBI Taxonomy" id="2803949"/>
    <lineage>
        <taxon>Bacteria</taxon>
        <taxon>Pseudomonadati</taxon>
        <taxon>Bacteroidota</taxon>
        <taxon>Cytophagia</taxon>
        <taxon>Cytophagales</taxon>
        <taxon>Fulvivirgaceae</taxon>
        <taxon>Fulvivirga</taxon>
    </lineage>
</organism>
<feature type="domain" description="NAD-dependent epimerase/dehydratase" evidence="2">
    <location>
        <begin position="3"/>
        <end position="216"/>
    </location>
</feature>
<gene>
    <name evidence="3" type="ORF">JL102_01760</name>
</gene>
<dbReference type="InterPro" id="IPR001509">
    <property type="entry name" value="Epimerase_deHydtase"/>
</dbReference>
<dbReference type="RefSeq" id="WP_202241959.1">
    <property type="nucleotide sequence ID" value="NZ_JAESIY010000001.1"/>
</dbReference>
<evidence type="ECO:0000313" key="4">
    <source>
        <dbReference type="Proteomes" id="UP000659388"/>
    </source>
</evidence>